<evidence type="ECO:0000313" key="2">
    <source>
        <dbReference type="EMBL" id="CEO57753.1"/>
    </source>
</evidence>
<accession>A0A0B7KJE7</accession>
<feature type="compositionally biased region" description="Low complexity" evidence="1">
    <location>
        <begin position="12"/>
        <end position="29"/>
    </location>
</feature>
<proteinExistence type="predicted"/>
<feature type="region of interest" description="Disordered" evidence="1">
    <location>
        <begin position="111"/>
        <end position="178"/>
    </location>
</feature>
<dbReference type="EMBL" id="CDPU01000141">
    <property type="protein sequence ID" value="CEO57753.1"/>
    <property type="molecule type" value="Genomic_DNA"/>
</dbReference>
<name>A0A0B7KJE7_BIOOC</name>
<organism evidence="2">
    <name type="scientific">Bionectria ochroleuca</name>
    <name type="common">Gliocladium roseum</name>
    <dbReference type="NCBI Taxonomy" id="29856"/>
    <lineage>
        <taxon>Eukaryota</taxon>
        <taxon>Fungi</taxon>
        <taxon>Dikarya</taxon>
        <taxon>Ascomycota</taxon>
        <taxon>Pezizomycotina</taxon>
        <taxon>Sordariomycetes</taxon>
        <taxon>Hypocreomycetidae</taxon>
        <taxon>Hypocreales</taxon>
        <taxon>Bionectriaceae</taxon>
        <taxon>Clonostachys</taxon>
    </lineage>
</organism>
<feature type="region of interest" description="Disordered" evidence="1">
    <location>
        <begin position="1"/>
        <end position="65"/>
    </location>
</feature>
<gene>
    <name evidence="2" type="ORF">BN869_000013811_1</name>
</gene>
<feature type="compositionally biased region" description="Polar residues" evidence="1">
    <location>
        <begin position="30"/>
        <end position="59"/>
    </location>
</feature>
<reference evidence="2" key="1">
    <citation type="submission" date="2015-01" db="EMBL/GenBank/DDBJ databases">
        <authorList>
            <person name="Durling Mikael"/>
        </authorList>
    </citation>
    <scope>NUCLEOTIDE SEQUENCE</scope>
</reference>
<dbReference type="AlphaFoldDB" id="A0A0B7KJE7"/>
<evidence type="ECO:0000256" key="1">
    <source>
        <dbReference type="SAM" id="MobiDB-lite"/>
    </source>
</evidence>
<protein>
    <submittedName>
        <fullName evidence="2">Uncharacterized protein</fullName>
    </submittedName>
</protein>
<sequence length="178" mass="19315">MEFPRGTIDINSTGGSTSSTSNTANRRASFISTQSTSDPALSSNSSQAAPCTQTMSSATERAGKPRWFSQIKDWLSVSEPSAQAMKEQRTRTYKKFGVDAKDPQAAAKLHLPIGKIPSRATTSTTGPTPEKALLQTMKEKQKRRSYMSLNRTSYSLSSHGSGGSSIREPNPVTPWDPR</sequence>